<feature type="compositionally biased region" description="Low complexity" evidence="5">
    <location>
        <begin position="302"/>
        <end position="315"/>
    </location>
</feature>
<keyword evidence="6" id="KW-1185">Reference proteome</keyword>
<evidence type="ECO:0000256" key="2">
    <source>
        <dbReference type="ARBA" id="ARBA00017589"/>
    </source>
</evidence>
<feature type="compositionally biased region" description="Pro residues" evidence="5">
    <location>
        <begin position="352"/>
        <end position="363"/>
    </location>
</feature>
<name>A0A914VHT9_9BILA</name>
<protein>
    <recommendedName>
        <fullName evidence="2">DNA polymerase delta subunit 3</fullName>
    </recommendedName>
</protein>
<dbReference type="PANTHER" id="PTHR17598">
    <property type="entry name" value="DNA POLYMERASE DELTA SUBUNIT 3"/>
    <property type="match status" value="1"/>
</dbReference>
<feature type="compositionally biased region" description="Polar residues" evidence="5">
    <location>
        <begin position="277"/>
        <end position="296"/>
    </location>
</feature>
<dbReference type="WBParaSite" id="PSAMB.scaffold1975size26313.g15818.t1">
    <property type="protein sequence ID" value="PSAMB.scaffold1975size26313.g15818.t1"/>
    <property type="gene ID" value="PSAMB.scaffold1975size26313.g15818"/>
</dbReference>
<dbReference type="GO" id="GO:0006271">
    <property type="term" value="P:DNA strand elongation involved in DNA replication"/>
    <property type="evidence" value="ECO:0007669"/>
    <property type="project" value="TreeGrafter"/>
</dbReference>
<dbReference type="Pfam" id="PF09507">
    <property type="entry name" value="CDC27"/>
    <property type="match status" value="1"/>
</dbReference>
<accession>A0A914VHT9</accession>
<feature type="region of interest" description="Disordered" evidence="5">
    <location>
        <begin position="404"/>
        <end position="445"/>
    </location>
</feature>
<evidence type="ECO:0000256" key="5">
    <source>
        <dbReference type="SAM" id="MobiDB-lite"/>
    </source>
</evidence>
<dbReference type="PANTHER" id="PTHR17598:SF13">
    <property type="entry name" value="DNA POLYMERASE DELTA SUBUNIT 3"/>
    <property type="match status" value="1"/>
</dbReference>
<feature type="compositionally biased region" description="Basic and acidic residues" evidence="5">
    <location>
        <begin position="220"/>
        <end position="248"/>
    </location>
</feature>
<dbReference type="Gene3D" id="3.90.1030.20">
    <property type="entry name" value="DNA polymerase delta, p66 (Cdc27) subunit, wHTH domain"/>
    <property type="match status" value="1"/>
</dbReference>
<evidence type="ECO:0000313" key="6">
    <source>
        <dbReference type="Proteomes" id="UP000887566"/>
    </source>
</evidence>
<feature type="compositionally biased region" description="Basic residues" evidence="5">
    <location>
        <begin position="328"/>
        <end position="338"/>
    </location>
</feature>
<keyword evidence="4" id="KW-0539">Nucleus</keyword>
<feature type="compositionally biased region" description="Basic and acidic residues" evidence="5">
    <location>
        <begin position="404"/>
        <end position="415"/>
    </location>
</feature>
<dbReference type="InterPro" id="IPR019038">
    <property type="entry name" value="POLD3"/>
</dbReference>
<evidence type="ECO:0000256" key="3">
    <source>
        <dbReference type="ARBA" id="ARBA00022705"/>
    </source>
</evidence>
<evidence type="ECO:0000313" key="7">
    <source>
        <dbReference type="WBParaSite" id="PSAMB.scaffold1975size26313.g15818.t1"/>
    </source>
</evidence>
<organism evidence="6 7">
    <name type="scientific">Plectus sambesii</name>
    <dbReference type="NCBI Taxonomy" id="2011161"/>
    <lineage>
        <taxon>Eukaryota</taxon>
        <taxon>Metazoa</taxon>
        <taxon>Ecdysozoa</taxon>
        <taxon>Nematoda</taxon>
        <taxon>Chromadorea</taxon>
        <taxon>Plectida</taxon>
        <taxon>Plectina</taxon>
        <taxon>Plectoidea</taxon>
        <taxon>Plectidae</taxon>
        <taxon>Plectus</taxon>
    </lineage>
</organism>
<dbReference type="AlphaFoldDB" id="A0A914VHT9"/>
<feature type="compositionally biased region" description="Acidic residues" evidence="5">
    <location>
        <begin position="258"/>
        <end position="268"/>
    </location>
</feature>
<keyword evidence="3" id="KW-0235">DNA replication</keyword>
<evidence type="ECO:0000256" key="1">
    <source>
        <dbReference type="ARBA" id="ARBA00004123"/>
    </source>
</evidence>
<dbReference type="GO" id="GO:0043625">
    <property type="term" value="C:delta DNA polymerase complex"/>
    <property type="evidence" value="ECO:0007669"/>
    <property type="project" value="InterPro"/>
</dbReference>
<comment type="subcellular location">
    <subcellularLocation>
        <location evidence="1">Nucleus</location>
    </subcellularLocation>
</comment>
<feature type="region of interest" description="Disordered" evidence="5">
    <location>
        <begin position="169"/>
        <end position="365"/>
    </location>
</feature>
<dbReference type="GO" id="GO:1904161">
    <property type="term" value="P:DNA synthesis involved in UV-damage excision repair"/>
    <property type="evidence" value="ECO:0007669"/>
    <property type="project" value="TreeGrafter"/>
</dbReference>
<dbReference type="Proteomes" id="UP000887566">
    <property type="component" value="Unplaced"/>
</dbReference>
<proteinExistence type="predicted"/>
<reference evidence="7" key="1">
    <citation type="submission" date="2022-11" db="UniProtKB">
        <authorList>
            <consortium name="WormBaseParasite"/>
        </authorList>
    </citation>
    <scope>IDENTIFICATION</scope>
</reference>
<dbReference type="GO" id="GO:0003887">
    <property type="term" value="F:DNA-directed DNA polymerase activity"/>
    <property type="evidence" value="ECO:0007669"/>
    <property type="project" value="TreeGrafter"/>
</dbReference>
<dbReference type="InterPro" id="IPR041913">
    <property type="entry name" value="POLD3_sf"/>
</dbReference>
<evidence type="ECO:0000256" key="4">
    <source>
        <dbReference type="ARBA" id="ARBA00023242"/>
    </source>
</evidence>
<sequence>MATLATLLKEALFDEKRIVTYMYLSRRGNVSCVEAIKTMRELYNERKDGDQLNAVYSLIGHLKANGSRARRVMLVREDKLETTKSTFEKVISCDIYSLQTSVVRNLNILYGIDKADEEEYADQDAANSMVRCTQLAEEGRRARSVTPLLWSSSDEESIVAAVVKVEKQASETKAKTTVRPPVAKQSSLSAAFAKNKPLPPLEKPTVSKDEEPPAAKAKPVRSEKRPTASPDKKEAPKAKKAKVKNEANKKRRIRIDSESDGDDDEETADGLHEESTAKTATSASQDSTKDMFSSGSIKDMFSTSSSPNDIFSSSSPERDRSESPPAKRPLRRSPRKSVAKNSIESDDDDFVPTPPKKAVPTPPKKVVVQQHLAETFKDAQGFLVTKEVTKAVVVENAVENTVETRTKAAEPEKALRQVQEAPKKRSGKQAAVPSQTKISSFFGKK</sequence>
<dbReference type="GO" id="GO:0006297">
    <property type="term" value="P:nucleotide-excision repair, DNA gap filling"/>
    <property type="evidence" value="ECO:0007669"/>
    <property type="project" value="TreeGrafter"/>
</dbReference>